<dbReference type="OrthoDB" id="9802320at2"/>
<evidence type="ECO:0000313" key="4">
    <source>
        <dbReference type="EMBL" id="TKS56581.1"/>
    </source>
</evidence>
<organism evidence="4 5">
    <name type="scientific">Mesohalobacter halotolerans</name>
    <dbReference type="NCBI Taxonomy" id="1883405"/>
    <lineage>
        <taxon>Bacteria</taxon>
        <taxon>Pseudomonadati</taxon>
        <taxon>Bacteroidota</taxon>
        <taxon>Flavobacteriia</taxon>
        <taxon>Flavobacteriales</taxon>
        <taxon>Flavobacteriaceae</taxon>
        <taxon>Mesohalobacter</taxon>
    </lineage>
</organism>
<evidence type="ECO:0000313" key="5">
    <source>
        <dbReference type="Proteomes" id="UP000306552"/>
    </source>
</evidence>
<accession>A0A4U5TRX3</accession>
<keyword evidence="2" id="KW-0732">Signal</keyword>
<dbReference type="AlphaFoldDB" id="A0A4U5TRX3"/>
<proteinExistence type="predicted"/>
<sequence>MQARIPHILLCICFSVSFNIHAQIDQNPLPSTPDSLQKKDIIQNDNLKIESKGIITVPRNPIVNDSVRTDTVNNAALTDIVKKEASGYQRMSKVENKMYLYDEAKIQYGDIELTAGRIILNNNNDNVFAAGIKDSTGYTQRPVFKQGSNVVEPDSIFFNYKTKKALIYNSRTQDGELNIIAEASKRVNDSVYYMRNAKFTTSEDVDNPEYYFLARKIKFVPDSKVVTGLVNMYIADVPTPLGLPYGFFPLADKQSSGFIIPSFGDNRNRGFFLQNGGYYFAISDYVDLKVLGDIYTNGSYGLRFDSNYAFRYKFNGRVSLRYEKLFIEERGFPNFSEQQIFNFRWNHNQDQKANPSSRFSASVNLGSSQFFRQSVNQTNTGNFLNNSFNSSISYSKTFEGEPGMNLNISATHSQNTNTEQINMTLPTLQFSINRIYPFEPKFRAKKGAIENINLQYNLRGENRIQTTDSLFLKPQMFDDLNAGIQHSIPITTNFKVFDHFSVSTNLNYQETWVFETFEPFFDEESQTIARDTISGFDSYRTYNVSASVGTTVYGMFNFGDDKKIKAIRHVMRPTVSYSINPGFDQYFEEINIPGVGTTPDRTRQVSRFDGTLFGAPNPNFASSMSFGLTNDFEAKVRKKDTTLTGDEAYKKVKLLSNLGLNASYNFAADSLKLSPISLRGNIPLFDEKVNINIIGALDMYALDSNNRRINTLNINNGGSLFRLTRANVSFGYRLSNEDFTKEEEDEDEEQDEEEDLNNDTFLSGGRPDDLFGSGDPLNDRLNPNGKKDKPKTDDNEFYNYKPPWSLNLQYAMTYNNSARQNEISSHSIMFSGDIELSPRWSIGGSSGFDLVDPGFTFTQLRFSRDLKSWQMSFNWRPIGNQRSWFFFIGIKSGIFRDIKYDKNREPDRRLN</sequence>
<dbReference type="GO" id="GO:0009279">
    <property type="term" value="C:cell outer membrane"/>
    <property type="evidence" value="ECO:0007669"/>
    <property type="project" value="TreeGrafter"/>
</dbReference>
<dbReference type="GO" id="GO:1990351">
    <property type="term" value="C:transporter complex"/>
    <property type="evidence" value="ECO:0007669"/>
    <property type="project" value="TreeGrafter"/>
</dbReference>
<dbReference type="EMBL" id="SWMU01000002">
    <property type="protein sequence ID" value="TKS56581.1"/>
    <property type="molecule type" value="Genomic_DNA"/>
</dbReference>
<keyword evidence="5" id="KW-1185">Reference proteome</keyword>
<name>A0A4U5TRX3_9FLAO</name>
<feature type="signal peptide" evidence="2">
    <location>
        <begin position="1"/>
        <end position="22"/>
    </location>
</feature>
<feature type="region of interest" description="Disordered" evidence="1">
    <location>
        <begin position="737"/>
        <end position="798"/>
    </location>
</feature>
<dbReference type="PANTHER" id="PTHR30189:SF1">
    <property type="entry name" value="LPS-ASSEMBLY PROTEIN LPTD"/>
    <property type="match status" value="1"/>
</dbReference>
<dbReference type="InterPro" id="IPR050218">
    <property type="entry name" value="LptD"/>
</dbReference>
<dbReference type="RefSeq" id="WP_138931684.1">
    <property type="nucleotide sequence ID" value="NZ_SWMU01000002.1"/>
</dbReference>
<feature type="chain" id="PRO_5020301136" evidence="2">
    <location>
        <begin position="23"/>
        <end position="911"/>
    </location>
</feature>
<feature type="domain" description="LPS-assembly protein LptD central" evidence="3">
    <location>
        <begin position="225"/>
        <end position="700"/>
    </location>
</feature>
<gene>
    <name evidence="4" type="ORF">FCN74_05970</name>
</gene>
<dbReference type="InterPro" id="IPR045659">
    <property type="entry name" value="LptD_2"/>
</dbReference>
<evidence type="ECO:0000259" key="3">
    <source>
        <dbReference type="Pfam" id="PF19838"/>
    </source>
</evidence>
<feature type="compositionally biased region" description="Basic and acidic residues" evidence="1">
    <location>
        <begin position="785"/>
        <end position="794"/>
    </location>
</feature>
<dbReference type="PANTHER" id="PTHR30189">
    <property type="entry name" value="LPS-ASSEMBLY PROTEIN"/>
    <property type="match status" value="1"/>
</dbReference>
<dbReference type="Pfam" id="PF19838">
    <property type="entry name" value="LptD_2"/>
    <property type="match status" value="1"/>
</dbReference>
<comment type="caution">
    <text evidence="4">The sequence shown here is derived from an EMBL/GenBank/DDBJ whole genome shotgun (WGS) entry which is preliminary data.</text>
</comment>
<protein>
    <submittedName>
        <fullName evidence="4">LPS-assembly protein LptD</fullName>
    </submittedName>
</protein>
<evidence type="ECO:0000256" key="2">
    <source>
        <dbReference type="SAM" id="SignalP"/>
    </source>
</evidence>
<reference evidence="4 5" key="1">
    <citation type="submission" date="2019-04" db="EMBL/GenBank/DDBJ databases">
        <title>Psychroflexus halotolerans sp. nov., isolated from a marine solar saltern.</title>
        <authorList>
            <person name="Feng X."/>
        </authorList>
    </citation>
    <scope>NUCLEOTIDE SEQUENCE [LARGE SCALE GENOMIC DNA]</scope>
    <source>
        <strain evidence="4 5">WDS2C27</strain>
    </source>
</reference>
<feature type="compositionally biased region" description="Acidic residues" evidence="1">
    <location>
        <begin position="740"/>
        <end position="757"/>
    </location>
</feature>
<dbReference type="Proteomes" id="UP000306552">
    <property type="component" value="Unassembled WGS sequence"/>
</dbReference>
<evidence type="ECO:0000256" key="1">
    <source>
        <dbReference type="SAM" id="MobiDB-lite"/>
    </source>
</evidence>